<dbReference type="EMBL" id="BPNN01000018">
    <property type="protein sequence ID" value="GJA62974.1"/>
    <property type="molecule type" value="Genomic_DNA"/>
</dbReference>
<protein>
    <submittedName>
        <fullName evidence="3">DUF2927 domain-containing protein</fullName>
    </submittedName>
</protein>
<dbReference type="Proteomes" id="UP001160758">
    <property type="component" value="Unassembled WGS sequence"/>
</dbReference>
<evidence type="ECO:0000313" key="3">
    <source>
        <dbReference type="EMBL" id="MDH1897868.1"/>
    </source>
</evidence>
<organism evidence="2 4">
    <name type="scientific">Aeromonas caviae</name>
    <name type="common">Aeromonas punctata</name>
    <dbReference type="NCBI Taxonomy" id="648"/>
    <lineage>
        <taxon>Bacteria</taxon>
        <taxon>Pseudomonadati</taxon>
        <taxon>Pseudomonadota</taxon>
        <taxon>Gammaproteobacteria</taxon>
        <taxon>Aeromonadales</taxon>
        <taxon>Aeromonadaceae</taxon>
        <taxon>Aeromonas</taxon>
    </lineage>
</organism>
<gene>
    <name evidence="1" type="ORF">KAM343_19140</name>
    <name evidence="2" type="ORF">KAM351_15850</name>
    <name evidence="3" type="ORF">N5I07_09850</name>
</gene>
<evidence type="ECO:0000313" key="1">
    <source>
        <dbReference type="EMBL" id="GJA41118.1"/>
    </source>
</evidence>
<evidence type="ECO:0000313" key="4">
    <source>
        <dbReference type="Proteomes" id="UP000886934"/>
    </source>
</evidence>
<dbReference type="EMBL" id="BPNI01000032">
    <property type="protein sequence ID" value="GJA41118.1"/>
    <property type="molecule type" value="Genomic_DNA"/>
</dbReference>
<reference evidence="2" key="1">
    <citation type="submission" date="2021-07" db="EMBL/GenBank/DDBJ databases">
        <title>Draft genome sequence of carbapenem-resistant Aeromonas spp. in Japan.</title>
        <authorList>
            <person name="Maehana S."/>
            <person name="Suzuki M."/>
            <person name="Kitasato H."/>
        </authorList>
    </citation>
    <scope>NUCLEOTIDE SEQUENCE</scope>
    <source>
        <strain evidence="1">KAM343</strain>
        <strain evidence="2">KAM351</strain>
    </source>
</reference>
<dbReference type="InterPro" id="IPR021323">
    <property type="entry name" value="DUF2927"/>
</dbReference>
<evidence type="ECO:0000313" key="2">
    <source>
        <dbReference type="EMBL" id="GJA62974.1"/>
    </source>
</evidence>
<dbReference type="AlphaFoldDB" id="A0A2K0LU18"/>
<accession>A0A2K0LU18</accession>
<sequence>MRPWHTPVQPVRHGHWLLPGLMLWLFSLPLSATERWQRDDYLVQSFMEIAMKREYGHEQQEHFSRWPGPVRLKLVNEFGDKPLQAEVVKVQTRHLSRITGHPIEIVSDNPNLTLIMTRHKQMASWAARTMRQDESVRIALKEGICLANFATNARYEITRATIIIPVDYSRAKGRFLDCVVEELSQVMGLPNDSDKVFPSIFNDSSIDSFLTGLDYVLLKLAYHPALQPGMTADEVRTALPTALKALRANGDIAQATQRVQVDSLKRWAGL</sequence>
<proteinExistence type="predicted"/>
<dbReference type="Pfam" id="PF11150">
    <property type="entry name" value="DUF2927"/>
    <property type="match status" value="1"/>
</dbReference>
<reference evidence="3" key="2">
    <citation type="submission" date="2022-09" db="EMBL/GenBank/DDBJ databases">
        <title>Intensive care unit water sources are persistently colonized with multi-drug resistant bacteria and are the site of extensive horizontal gene transfer of antibiotic resistance genes.</title>
        <authorList>
            <person name="Diorio-Toth L."/>
        </authorList>
    </citation>
    <scope>NUCLEOTIDE SEQUENCE</scope>
    <source>
        <strain evidence="3">GD03796</strain>
    </source>
</reference>
<dbReference type="Proteomes" id="UP000886939">
    <property type="component" value="Unassembled WGS sequence"/>
</dbReference>
<dbReference type="EMBL" id="JAOCFT010000001">
    <property type="protein sequence ID" value="MDH1897868.1"/>
    <property type="molecule type" value="Genomic_DNA"/>
</dbReference>
<comment type="caution">
    <text evidence="2">The sequence shown here is derived from an EMBL/GenBank/DDBJ whole genome shotgun (WGS) entry which is preliminary data.</text>
</comment>
<dbReference type="Proteomes" id="UP000886934">
    <property type="component" value="Unassembled WGS sequence"/>
</dbReference>
<name>A0A2K0LU18_AERCA</name>